<evidence type="ECO:0000313" key="13">
    <source>
        <dbReference type="EMBL" id="KAB0404439.1"/>
    </source>
</evidence>
<evidence type="ECO:0000256" key="5">
    <source>
        <dbReference type="ARBA" id="ARBA00022816"/>
    </source>
</evidence>
<reference evidence="13 14" key="1">
    <citation type="journal article" date="2019" name="PLoS ONE">
        <title>Genomic analyses reveal an absence of contemporary introgressive admixture between fin whales and blue whales, despite known hybrids.</title>
        <authorList>
            <person name="Westbury M.V."/>
            <person name="Petersen B."/>
            <person name="Lorenzen E.D."/>
        </authorList>
    </citation>
    <scope>NUCLEOTIDE SEQUENCE [LARGE SCALE GENOMIC DNA]</scope>
    <source>
        <strain evidence="13">FinWhale-01</strain>
    </source>
</reference>
<dbReference type="GO" id="GO:0051028">
    <property type="term" value="P:mRNA transport"/>
    <property type="evidence" value="ECO:0007669"/>
    <property type="project" value="UniProtKB-KW"/>
</dbReference>
<gene>
    <name evidence="13" type="ORF">E2I00_009569</name>
</gene>
<comment type="subunit">
    <text evidence="11">Component of the nuclear cap-binding complex (CBC), a heterodimer composed of ncbp1/cbp80 and ncbp2/cbp20 that interacts with m7GpppG-capped RNA.</text>
</comment>
<evidence type="ECO:0000256" key="7">
    <source>
        <dbReference type="ARBA" id="ARBA00023161"/>
    </source>
</evidence>
<comment type="subcellular location">
    <subcellularLocation>
        <location evidence="1 11">Nucleus</location>
    </subcellularLocation>
</comment>
<accession>A0A6A1QCT1</accession>
<evidence type="ECO:0000256" key="3">
    <source>
        <dbReference type="ARBA" id="ARBA00019878"/>
    </source>
</evidence>
<dbReference type="AlphaFoldDB" id="A0A6A1QCT1"/>
<dbReference type="InterPro" id="IPR035979">
    <property type="entry name" value="RBD_domain_sf"/>
</dbReference>
<dbReference type="SUPFAM" id="SSF54928">
    <property type="entry name" value="RNA-binding domain, RBD"/>
    <property type="match status" value="1"/>
</dbReference>
<dbReference type="OrthoDB" id="201398at2759"/>
<dbReference type="InterPro" id="IPR027157">
    <property type="entry name" value="NCBP2"/>
</dbReference>
<dbReference type="InterPro" id="IPR000504">
    <property type="entry name" value="RRM_dom"/>
</dbReference>
<dbReference type="PANTHER" id="PTHR18847:SF0">
    <property type="entry name" value="NUCLEAR CAP-BINDING PROTEIN SUBUNIT 2"/>
    <property type="match status" value="1"/>
</dbReference>
<dbReference type="GO" id="GO:0031047">
    <property type="term" value="P:regulatory ncRNA-mediated gene silencing"/>
    <property type="evidence" value="ECO:0007669"/>
    <property type="project" value="UniProtKB-KW"/>
</dbReference>
<keyword evidence="7" id="KW-0866">Nonsense-mediated mRNA decay</keyword>
<keyword evidence="4 11" id="KW-0507">mRNA processing</keyword>
<dbReference type="Proteomes" id="UP000437017">
    <property type="component" value="Unassembled WGS sequence"/>
</dbReference>
<feature type="domain" description="RRM" evidence="12">
    <location>
        <begin position="27"/>
        <end position="85"/>
    </location>
</feature>
<evidence type="ECO:0000259" key="12">
    <source>
        <dbReference type="PROSITE" id="PS50102"/>
    </source>
</evidence>
<dbReference type="EMBL" id="SGJD01000594">
    <property type="protein sequence ID" value="KAB0404439.1"/>
    <property type="molecule type" value="Genomic_DNA"/>
</dbReference>
<evidence type="ECO:0000256" key="10">
    <source>
        <dbReference type="PROSITE-ProRule" id="PRU00176"/>
    </source>
</evidence>
<comment type="caution">
    <text evidence="13">The sequence shown here is derived from an EMBL/GenBank/DDBJ whole genome shotgun (WGS) entry which is preliminary data.</text>
</comment>
<keyword evidence="14" id="KW-1185">Reference proteome</keyword>
<keyword evidence="6" id="KW-0943">RNA-mediated gene silencing</keyword>
<keyword evidence="5" id="KW-0813">Transport</keyword>
<dbReference type="GO" id="GO:0000339">
    <property type="term" value="F:RNA cap binding"/>
    <property type="evidence" value="ECO:0007669"/>
    <property type="project" value="InterPro"/>
</dbReference>
<keyword evidence="8 11" id="KW-0508">mRNA splicing</keyword>
<sequence length="126" mass="14616">SGGLLKALCSDSYVKLSQYQDQHFQGDKQIYELFSKSGDIKKIIMGLDKMKKTARGFSFVEHYSRADTENAMWYINGTRCWERRLWKTGPKPVSGESPIMKNSLLWPIEFDVRYPRSANLPIFTKL</sequence>
<keyword evidence="10 11" id="KW-0694">RNA-binding</keyword>
<evidence type="ECO:0000313" key="14">
    <source>
        <dbReference type="Proteomes" id="UP000437017"/>
    </source>
</evidence>
<dbReference type="Pfam" id="PF00076">
    <property type="entry name" value="RRM_1"/>
    <property type="match status" value="1"/>
</dbReference>
<keyword evidence="9 11" id="KW-0539">Nucleus</keyword>
<dbReference type="PANTHER" id="PTHR18847">
    <property type="entry name" value="20 KD NUCLEAR CAP BINDING PROTEIN"/>
    <property type="match status" value="1"/>
</dbReference>
<dbReference type="GO" id="GO:0005634">
    <property type="term" value="C:nucleus"/>
    <property type="evidence" value="ECO:0007669"/>
    <property type="project" value="UniProtKB-SubCell"/>
</dbReference>
<dbReference type="GO" id="GO:0005846">
    <property type="term" value="C:nuclear cap binding complex"/>
    <property type="evidence" value="ECO:0007669"/>
    <property type="project" value="InterPro"/>
</dbReference>
<dbReference type="GO" id="GO:0000184">
    <property type="term" value="P:nuclear-transcribed mRNA catabolic process, nonsense-mediated decay"/>
    <property type="evidence" value="ECO:0007669"/>
    <property type="project" value="UniProtKB-KW"/>
</dbReference>
<dbReference type="Gene3D" id="3.30.70.330">
    <property type="match status" value="1"/>
</dbReference>
<evidence type="ECO:0000256" key="2">
    <source>
        <dbReference type="ARBA" id="ARBA00010725"/>
    </source>
</evidence>
<evidence type="ECO:0000256" key="4">
    <source>
        <dbReference type="ARBA" id="ARBA00022664"/>
    </source>
</evidence>
<protein>
    <recommendedName>
        <fullName evidence="3 11">Nuclear cap-binding protein subunit 2</fullName>
    </recommendedName>
    <alternativeName>
        <fullName evidence="11">20 kDa nuclear cap-binding protein</fullName>
    </alternativeName>
</protein>
<keyword evidence="5" id="KW-0509">mRNA transport</keyword>
<proteinExistence type="inferred from homology"/>
<comment type="similarity">
    <text evidence="2 11">Belongs to the RRM NCBP2 family.</text>
</comment>
<feature type="non-terminal residue" evidence="13">
    <location>
        <position position="1"/>
    </location>
</feature>
<evidence type="ECO:0000256" key="8">
    <source>
        <dbReference type="ARBA" id="ARBA00023187"/>
    </source>
</evidence>
<evidence type="ECO:0000256" key="11">
    <source>
        <dbReference type="RuleBase" id="RU364036"/>
    </source>
</evidence>
<evidence type="ECO:0000256" key="9">
    <source>
        <dbReference type="ARBA" id="ARBA00023242"/>
    </source>
</evidence>
<organism evidence="13 14">
    <name type="scientific">Balaenoptera physalus</name>
    <name type="common">Fin whale</name>
    <name type="synonym">Balaena physalus</name>
    <dbReference type="NCBI Taxonomy" id="9770"/>
    <lineage>
        <taxon>Eukaryota</taxon>
        <taxon>Metazoa</taxon>
        <taxon>Chordata</taxon>
        <taxon>Craniata</taxon>
        <taxon>Vertebrata</taxon>
        <taxon>Euteleostomi</taxon>
        <taxon>Mammalia</taxon>
        <taxon>Eutheria</taxon>
        <taxon>Laurasiatheria</taxon>
        <taxon>Artiodactyla</taxon>
        <taxon>Whippomorpha</taxon>
        <taxon>Cetacea</taxon>
        <taxon>Mysticeti</taxon>
        <taxon>Balaenopteridae</taxon>
        <taxon>Balaenoptera</taxon>
    </lineage>
</organism>
<dbReference type="PROSITE" id="PS50102">
    <property type="entry name" value="RRM"/>
    <property type="match status" value="1"/>
</dbReference>
<evidence type="ECO:0000256" key="6">
    <source>
        <dbReference type="ARBA" id="ARBA00023158"/>
    </source>
</evidence>
<dbReference type="GO" id="GO:0045292">
    <property type="term" value="P:mRNA cis splicing, via spliceosome"/>
    <property type="evidence" value="ECO:0007669"/>
    <property type="project" value="InterPro"/>
</dbReference>
<name>A0A6A1QCT1_BALPH</name>
<dbReference type="InterPro" id="IPR012677">
    <property type="entry name" value="Nucleotide-bd_a/b_plait_sf"/>
</dbReference>
<comment type="function">
    <text evidence="11">Component of the cap-binding complex (CBC), which binds co-transcriptionally to the 5' cap of pre-mRNAs and is involved in various processes such as pre-mRNA splicing, translation regulation, nonsense-mediated mRNA decay, RNA-mediated gene silencing (RNAi) by microRNAs (miRNAs) and mRNA export. The CBC complex is involved in mRNA export from the nucleus, leading to the recruitment of the mRNA export machinery to the 5' end of mRNA and to mRNA export in a 5' to 3' direction through the nuclear pore. The CBC complex is also involved in mediating U snRNA and intronless mRNAs export from the nucleus. The CBC complex is essential for a pioneer round of mRNA translation, before steady state translation when the CBC complex is replaced by cytoplasmic cap-binding protein eIF4E. The pioneer round of mRNA translation mediated by the CBC complex plays a central role in nonsense-mediated mRNA decay (NMD), NMD only taking place in mRNAs bound to the CBC complex, but not on eIF4E-bound mRNAs. The CBC complex enhances NMD in mRNAs containing at least one exon-junction complex (EJC), promoting the interaction between upf1 and upf2. The CBC complex is also involved in 'failsafe' NMD, which is independent of the EJC complex, while it does not participate in Staufen-mediated mRNA decay (SMD). During cell proliferation, the CBC complex is also involved in microRNAs (miRNAs) biogenesis via its interaction with srrt/ars2, thereby being required for miRNA-mediated RNA interference. The CBC complex also acts as a negative regulator of parn, thereby acting as an inhibitor of mRNA deadenylation. In the CBC complex, ncbp2/cbp20 recognizes and binds capped RNAs (m7GpppG-capped RNA) but requires ncbp1/cbp80 to stabilize the movement of its N-terminal loop and lock the CBC into a high affinity cap-binding state with the cap structure. The conventional cap-binding complex with NCBP2 binds both small nuclear RNA (snRNA) and messenger (mRNA) and is involved in their export from the nucleus.</text>
</comment>
<evidence type="ECO:0000256" key="1">
    <source>
        <dbReference type="ARBA" id="ARBA00004123"/>
    </source>
</evidence>